<keyword evidence="3" id="KW-1185">Reference proteome</keyword>
<evidence type="ECO:0000256" key="1">
    <source>
        <dbReference type="SAM" id="MobiDB-lite"/>
    </source>
</evidence>
<sequence>MSRRLRSWLSGRFGGESDGEDDSTDDESETGRFVPSPLDLSVRFAHGSGDSNVDRELTKVHDEARRLDEERRRD</sequence>
<dbReference type="AlphaFoldDB" id="A0ABD6DLH5"/>
<comment type="caution">
    <text evidence="2">The sequence shown here is derived from an EMBL/GenBank/DDBJ whole genome shotgun (WGS) entry which is preliminary data.</text>
</comment>
<protein>
    <submittedName>
        <fullName evidence="2">Uncharacterized protein</fullName>
    </submittedName>
</protein>
<dbReference type="EMBL" id="JBHUDO010000002">
    <property type="protein sequence ID" value="MFD1646250.1"/>
    <property type="molecule type" value="Genomic_DNA"/>
</dbReference>
<dbReference type="RefSeq" id="WP_256398226.1">
    <property type="nucleotide sequence ID" value="NZ_JANHJR010000001.1"/>
</dbReference>
<proteinExistence type="predicted"/>
<accession>A0ABD6DLH5</accession>
<organism evidence="2 3">
    <name type="scientific">Haloarchaeobius litoreus</name>
    <dbReference type="NCBI Taxonomy" id="755306"/>
    <lineage>
        <taxon>Archaea</taxon>
        <taxon>Methanobacteriati</taxon>
        <taxon>Methanobacteriota</taxon>
        <taxon>Stenosarchaea group</taxon>
        <taxon>Halobacteria</taxon>
        <taxon>Halobacteriales</taxon>
        <taxon>Halorubellaceae</taxon>
        <taxon>Haloarchaeobius</taxon>
    </lineage>
</organism>
<evidence type="ECO:0000313" key="2">
    <source>
        <dbReference type="EMBL" id="MFD1646250.1"/>
    </source>
</evidence>
<evidence type="ECO:0000313" key="3">
    <source>
        <dbReference type="Proteomes" id="UP001597034"/>
    </source>
</evidence>
<feature type="region of interest" description="Disordered" evidence="1">
    <location>
        <begin position="1"/>
        <end position="57"/>
    </location>
</feature>
<reference evidence="2 3" key="1">
    <citation type="journal article" date="2019" name="Int. J. Syst. Evol. Microbiol.">
        <title>The Global Catalogue of Microorganisms (GCM) 10K type strain sequencing project: providing services to taxonomists for standard genome sequencing and annotation.</title>
        <authorList>
            <consortium name="The Broad Institute Genomics Platform"/>
            <consortium name="The Broad Institute Genome Sequencing Center for Infectious Disease"/>
            <person name="Wu L."/>
            <person name="Ma J."/>
        </authorList>
    </citation>
    <scope>NUCLEOTIDE SEQUENCE [LARGE SCALE GENOMIC DNA]</scope>
    <source>
        <strain evidence="2 3">CGMCC 1.10390</strain>
    </source>
</reference>
<name>A0ABD6DLH5_9EURY</name>
<gene>
    <name evidence="2" type="ORF">ACFSBL_11200</name>
</gene>
<dbReference type="Proteomes" id="UP001597034">
    <property type="component" value="Unassembled WGS sequence"/>
</dbReference>
<feature type="compositionally biased region" description="Acidic residues" evidence="1">
    <location>
        <begin position="17"/>
        <end position="28"/>
    </location>
</feature>